<feature type="region of interest" description="Disordered" evidence="1">
    <location>
        <begin position="1"/>
        <end position="291"/>
    </location>
</feature>
<evidence type="ECO:0000313" key="2">
    <source>
        <dbReference type="EMBL" id="KAK5077526.1"/>
    </source>
</evidence>
<organism evidence="2 3">
    <name type="scientific">Lithohypha guttulata</name>
    <dbReference type="NCBI Taxonomy" id="1690604"/>
    <lineage>
        <taxon>Eukaryota</taxon>
        <taxon>Fungi</taxon>
        <taxon>Dikarya</taxon>
        <taxon>Ascomycota</taxon>
        <taxon>Pezizomycotina</taxon>
        <taxon>Eurotiomycetes</taxon>
        <taxon>Chaetothyriomycetidae</taxon>
        <taxon>Chaetothyriales</taxon>
        <taxon>Trichomeriaceae</taxon>
        <taxon>Lithohypha</taxon>
    </lineage>
</organism>
<feature type="compositionally biased region" description="Pro residues" evidence="1">
    <location>
        <begin position="34"/>
        <end position="46"/>
    </location>
</feature>
<gene>
    <name evidence="2" type="ORF">LTR24_009570</name>
</gene>
<dbReference type="EMBL" id="JAVRRG010000217">
    <property type="protein sequence ID" value="KAK5077526.1"/>
    <property type="molecule type" value="Genomic_DNA"/>
</dbReference>
<evidence type="ECO:0000256" key="1">
    <source>
        <dbReference type="SAM" id="MobiDB-lite"/>
    </source>
</evidence>
<accession>A0ABR0JX07</accession>
<proteinExistence type="predicted"/>
<evidence type="ECO:0000313" key="3">
    <source>
        <dbReference type="Proteomes" id="UP001345013"/>
    </source>
</evidence>
<dbReference type="Proteomes" id="UP001345013">
    <property type="component" value="Unassembled WGS sequence"/>
</dbReference>
<feature type="region of interest" description="Disordered" evidence="1">
    <location>
        <begin position="430"/>
        <end position="450"/>
    </location>
</feature>
<feature type="compositionally biased region" description="Low complexity" evidence="1">
    <location>
        <begin position="143"/>
        <end position="153"/>
    </location>
</feature>
<feature type="compositionally biased region" description="Polar residues" evidence="1">
    <location>
        <begin position="1"/>
        <end position="10"/>
    </location>
</feature>
<reference evidence="2 3" key="1">
    <citation type="submission" date="2023-08" db="EMBL/GenBank/DDBJ databases">
        <title>Black Yeasts Isolated from many extreme environments.</title>
        <authorList>
            <person name="Coleine C."/>
            <person name="Stajich J.E."/>
            <person name="Selbmann L."/>
        </authorList>
    </citation>
    <scope>NUCLEOTIDE SEQUENCE [LARGE SCALE GENOMIC DNA]</scope>
    <source>
        <strain evidence="2 3">CCFEE 5885</strain>
    </source>
</reference>
<name>A0ABR0JX07_9EURO</name>
<keyword evidence="3" id="KW-1185">Reference proteome</keyword>
<feature type="compositionally biased region" description="Acidic residues" evidence="1">
    <location>
        <begin position="154"/>
        <end position="170"/>
    </location>
</feature>
<feature type="compositionally biased region" description="Acidic residues" evidence="1">
    <location>
        <begin position="74"/>
        <end position="91"/>
    </location>
</feature>
<sequence>MASQLHTGTWPTAKDRQLAWALPPRERVQSRIQPHPPLVHEPPQHNPPTAKRRRRESIDPRRQDLYYTQHYDGTPDDDDDDDDDDDLDVSVDELQHDLASSPEHNAGDHDTSNLFEYDPDVGLDDTHESFGADGQNSDNYDTAVEAVEGVVGVEEGEHEGSDSDEDEDDDKPSTSVENNEASIQAGTQQGSSSATSGIDDEQDQEKYVMKSLPGAESSSEWHNEPEHGITTATATTTVPARRDSEIPESEDEDPTTITVRVPQAEGQPVERSSGTFDFEIDDNSPIPSTSTPYTILKQSWTEESDWDQFKQVKNIGSIKVGGFASIALSEKKYKSNPPTAKIIDIRRGSTKARQTWVVIQWPYLVSEAVDVLKQAGHKNAQRLVEGWPSRTMLLSDVYQILPANAILKKVVPNKINGEKMFTLRLEEGLNGRDKPGAAVVDAPRKSRKNT</sequence>
<comment type="caution">
    <text evidence="2">The sequence shown here is derived from an EMBL/GenBank/DDBJ whole genome shotgun (WGS) entry which is preliminary data.</text>
</comment>
<feature type="compositionally biased region" description="Low complexity" evidence="1">
    <location>
        <begin position="181"/>
        <end position="197"/>
    </location>
</feature>
<protein>
    <submittedName>
        <fullName evidence="2">Uncharacterized protein</fullName>
    </submittedName>
</protein>